<protein>
    <submittedName>
        <fullName evidence="1">Uncharacterized protein</fullName>
    </submittedName>
</protein>
<organism evidence="1 2">
    <name type="scientific">Elysia crispata</name>
    <name type="common">lettuce slug</name>
    <dbReference type="NCBI Taxonomy" id="231223"/>
    <lineage>
        <taxon>Eukaryota</taxon>
        <taxon>Metazoa</taxon>
        <taxon>Spiralia</taxon>
        <taxon>Lophotrochozoa</taxon>
        <taxon>Mollusca</taxon>
        <taxon>Gastropoda</taxon>
        <taxon>Heterobranchia</taxon>
        <taxon>Euthyneura</taxon>
        <taxon>Panpulmonata</taxon>
        <taxon>Sacoglossa</taxon>
        <taxon>Placobranchoidea</taxon>
        <taxon>Plakobranchidae</taxon>
        <taxon>Elysia</taxon>
    </lineage>
</organism>
<dbReference type="Proteomes" id="UP001283361">
    <property type="component" value="Unassembled WGS sequence"/>
</dbReference>
<proteinExistence type="predicted"/>
<reference evidence="1" key="1">
    <citation type="journal article" date="2023" name="G3 (Bethesda)">
        <title>A reference genome for the long-term kleptoplast-retaining sea slug Elysia crispata morphotype clarki.</title>
        <authorList>
            <person name="Eastman K.E."/>
            <person name="Pendleton A.L."/>
            <person name="Shaikh M.A."/>
            <person name="Suttiyut T."/>
            <person name="Ogas R."/>
            <person name="Tomko P."/>
            <person name="Gavelis G."/>
            <person name="Widhalm J.R."/>
            <person name="Wisecaver J.H."/>
        </authorList>
    </citation>
    <scope>NUCLEOTIDE SEQUENCE</scope>
    <source>
        <strain evidence="1">ECLA1</strain>
    </source>
</reference>
<gene>
    <name evidence="1" type="ORF">RRG08_010331</name>
</gene>
<keyword evidence="2" id="KW-1185">Reference proteome</keyword>
<evidence type="ECO:0000313" key="2">
    <source>
        <dbReference type="Proteomes" id="UP001283361"/>
    </source>
</evidence>
<evidence type="ECO:0000313" key="1">
    <source>
        <dbReference type="EMBL" id="KAK3735211.1"/>
    </source>
</evidence>
<comment type="caution">
    <text evidence="1">The sequence shown here is derived from an EMBL/GenBank/DDBJ whole genome shotgun (WGS) entry which is preliminary data.</text>
</comment>
<dbReference type="EMBL" id="JAWDGP010006814">
    <property type="protein sequence ID" value="KAK3735211.1"/>
    <property type="molecule type" value="Genomic_DNA"/>
</dbReference>
<name>A0AAE0Y707_9GAST</name>
<sequence length="79" mass="9333">MRTIWTVSLHGTGIGSPLEFKMEKCGLSGQYHYMEQVSVLPWNSKWKNADYLDSIITWNRYRFSPGIQNGEMRTIWYQV</sequence>
<dbReference type="AlphaFoldDB" id="A0AAE0Y707"/>
<accession>A0AAE0Y707</accession>